<dbReference type="SUPFAM" id="SSF48652">
    <property type="entry name" value="Tetraspanin"/>
    <property type="match status" value="1"/>
</dbReference>
<gene>
    <name evidence="7" type="primary">UPK1A</name>
    <name evidence="9" type="synonym">upk1a</name>
</gene>
<dbReference type="PANTHER" id="PTHR47110:SF2">
    <property type="entry name" value="UROPLAKIN-1B"/>
    <property type="match status" value="1"/>
</dbReference>
<keyword evidence="8" id="KW-1185">Reference proteome</keyword>
<evidence type="ECO:0000313" key="7">
    <source>
        <dbReference type="EMBL" id="AHH38120.1"/>
    </source>
</evidence>
<dbReference type="CTD" id="11045"/>
<sequence length="251" mass="28105">MANGGIIALMVVVVILNVVAAAAGLALCALAIWVAVDPYKVYPISAVSGKDDIFAAAWIAIFTGFAYFCTAIFGIYAALKRKRSLVLLYLILMFIIFIFECASCITAVTNRDYLIGNSNLVKNQMLKYYAQDSNQGRQITGTWNKVMNDAQCCGTDSPMDWIEYNSTFKQTYGSTYTWPLNCCQRQNSFDPADPVGCMFGQTSAVFSKGCFNYIQTVLNRYTWSVSWYGFAVQMFVFFLLLITIVYFLLLE</sequence>
<dbReference type="InterPro" id="IPR018499">
    <property type="entry name" value="Tetraspanin/Peripherin"/>
</dbReference>
<dbReference type="STRING" id="7998.ENSIPUP00000033338"/>
<dbReference type="EMBL" id="JT407779">
    <property type="protein sequence ID" value="AHH38120.1"/>
    <property type="molecule type" value="mRNA"/>
</dbReference>
<dbReference type="PIRSF" id="PIRSF002419">
    <property type="entry name" value="Tetraspanin"/>
    <property type="match status" value="1"/>
</dbReference>
<dbReference type="GO" id="GO:0016020">
    <property type="term" value="C:membrane"/>
    <property type="evidence" value="ECO:0007669"/>
    <property type="project" value="UniProtKB-SubCell"/>
</dbReference>
<dbReference type="GeneTree" id="ENSGT00940000160881"/>
<evidence type="ECO:0000256" key="4">
    <source>
        <dbReference type="ARBA" id="ARBA00022989"/>
    </source>
</evidence>
<dbReference type="PANTHER" id="PTHR47110">
    <property type="entry name" value="TESTIS-SPECIFIC EXPRESSED PROTEIN 55"/>
    <property type="match status" value="1"/>
</dbReference>
<dbReference type="Proteomes" id="UP000221080">
    <property type="component" value="Chromosome 23"/>
</dbReference>
<evidence type="ECO:0000256" key="1">
    <source>
        <dbReference type="ARBA" id="ARBA00004141"/>
    </source>
</evidence>
<keyword evidence="3 6" id="KW-0812">Transmembrane</keyword>
<feature type="transmembrane region" description="Helical" evidence="6">
    <location>
        <begin position="55"/>
        <end position="79"/>
    </location>
</feature>
<evidence type="ECO:0000256" key="5">
    <source>
        <dbReference type="ARBA" id="ARBA00023136"/>
    </source>
</evidence>
<name>W5U8H0_ICTPU</name>
<protein>
    <recommendedName>
        <fullName evidence="6">Tetraspanin</fullName>
    </recommendedName>
</protein>
<reference evidence="7" key="1">
    <citation type="journal article" date="2012" name="BMC Genomics">
        <title>Efficient assembly and annotation of the transcriptome of catfish by RNA-Seq analysis of a doubled haploid homozygote.</title>
        <authorList>
            <person name="Liu S."/>
            <person name="Zhang Y."/>
            <person name="Zhou Z."/>
            <person name="Waldbieser G."/>
            <person name="Sun F."/>
            <person name="Lu J."/>
            <person name="Zhang J."/>
            <person name="Jiang Y."/>
            <person name="Zhang H."/>
            <person name="Wang X."/>
            <person name="Rajendran K.V."/>
            <person name="Khoo L."/>
            <person name="Kucuktas H."/>
            <person name="Peatman E."/>
            <person name="Liu Z."/>
        </authorList>
    </citation>
    <scope>NUCLEOTIDE SEQUENCE</scope>
    <source>
        <tissue evidence="7">Mixed</tissue>
    </source>
</reference>
<dbReference type="KEGG" id="ipu:108256738"/>
<proteinExistence type="evidence at transcript level"/>
<dbReference type="AlphaFoldDB" id="W5U8H0"/>
<evidence type="ECO:0000256" key="6">
    <source>
        <dbReference type="RuleBase" id="RU361218"/>
    </source>
</evidence>
<reference evidence="9" key="3">
    <citation type="submission" date="2025-04" db="UniProtKB">
        <authorList>
            <consortium name="RefSeq"/>
        </authorList>
    </citation>
    <scope>IDENTIFICATION</scope>
    <source>
        <tissue evidence="9">Blood</tissue>
    </source>
</reference>
<feature type="transmembrane region" description="Helical" evidence="6">
    <location>
        <begin position="227"/>
        <end position="249"/>
    </location>
</feature>
<dbReference type="GeneID" id="108256738"/>
<evidence type="ECO:0000256" key="3">
    <source>
        <dbReference type="ARBA" id="ARBA00022692"/>
    </source>
</evidence>
<feature type="transmembrane region" description="Helical" evidence="6">
    <location>
        <begin position="86"/>
        <end position="108"/>
    </location>
</feature>
<dbReference type="InterPro" id="IPR008952">
    <property type="entry name" value="Tetraspanin_EC2_sf"/>
</dbReference>
<dbReference type="PRINTS" id="PR00259">
    <property type="entry name" value="TMFOUR"/>
</dbReference>
<organism evidence="7">
    <name type="scientific">Ictalurus punctatus</name>
    <name type="common">Channel catfish</name>
    <name type="synonym">Silurus punctatus</name>
    <dbReference type="NCBI Taxonomy" id="7998"/>
    <lineage>
        <taxon>Eukaryota</taxon>
        <taxon>Metazoa</taxon>
        <taxon>Chordata</taxon>
        <taxon>Craniata</taxon>
        <taxon>Vertebrata</taxon>
        <taxon>Euteleostomi</taxon>
        <taxon>Actinopterygii</taxon>
        <taxon>Neopterygii</taxon>
        <taxon>Teleostei</taxon>
        <taxon>Ostariophysi</taxon>
        <taxon>Siluriformes</taxon>
        <taxon>Ictaluridae</taxon>
        <taxon>Ictalurus</taxon>
    </lineage>
</organism>
<dbReference type="OrthoDB" id="5982705at2759"/>
<reference evidence="8" key="2">
    <citation type="journal article" date="2016" name="Nat. Commun.">
        <title>The channel catfish genome sequence provides insights into the evolution of scale formation in teleosts.</title>
        <authorList>
            <person name="Liu Z."/>
            <person name="Liu S."/>
            <person name="Yao J."/>
            <person name="Bao L."/>
            <person name="Zhang J."/>
            <person name="Li Y."/>
            <person name="Jiang C."/>
            <person name="Sun L."/>
            <person name="Wang R."/>
            <person name="Zhang Y."/>
            <person name="Zhou T."/>
            <person name="Zeng Q."/>
            <person name="Fu Q."/>
            <person name="Gao S."/>
            <person name="Li N."/>
            <person name="Koren S."/>
            <person name="Jiang Y."/>
            <person name="Zimin A."/>
            <person name="Xu P."/>
            <person name="Phillippy A.M."/>
            <person name="Geng X."/>
            <person name="Song L."/>
            <person name="Sun F."/>
            <person name="Li C."/>
            <person name="Wang X."/>
            <person name="Chen A."/>
            <person name="Jin Y."/>
            <person name="Yuan Z."/>
            <person name="Yang Y."/>
            <person name="Tan S."/>
            <person name="Peatman E."/>
            <person name="Lu J."/>
            <person name="Qin Z."/>
            <person name="Dunham R."/>
            <person name="Li Z."/>
            <person name="Sonstegard T."/>
            <person name="Feng J."/>
            <person name="Danzmann R.G."/>
            <person name="Schroeder S."/>
            <person name="Scheffler B."/>
            <person name="Duke M.V."/>
            <person name="Ballard L."/>
            <person name="Kucuktas H."/>
            <person name="Kaltenboeck L."/>
            <person name="Liu H."/>
            <person name="Armbruster J."/>
            <person name="Xie Y."/>
            <person name="Kirby M.L."/>
            <person name="Tian Y."/>
            <person name="Flanagan M.E."/>
            <person name="Mu W."/>
            <person name="Waldbieser G.C."/>
        </authorList>
    </citation>
    <scope>NUCLEOTIDE SEQUENCE [LARGE SCALE GENOMIC DNA]</scope>
    <source>
        <strain evidence="8">SDA103</strain>
    </source>
</reference>
<keyword evidence="5 6" id="KW-0472">Membrane</keyword>
<dbReference type="RefSeq" id="XP_017309393.1">
    <property type="nucleotide sequence ID" value="XM_017453904.2"/>
</dbReference>
<comment type="similarity">
    <text evidence="2 6">Belongs to the tetraspanin (TM4SF) family.</text>
</comment>
<comment type="subcellular location">
    <subcellularLocation>
        <location evidence="1 6">Membrane</location>
        <topology evidence="1 6">Multi-pass membrane protein</topology>
    </subcellularLocation>
</comment>
<dbReference type="Pfam" id="PF00335">
    <property type="entry name" value="Tetraspanin"/>
    <property type="match status" value="1"/>
</dbReference>
<keyword evidence="4 6" id="KW-1133">Transmembrane helix</keyword>
<accession>W5U8H0</accession>
<dbReference type="OMA" id="VVYIFEC"/>
<dbReference type="Gene3D" id="1.10.1450.10">
    <property type="entry name" value="Tetraspanin"/>
    <property type="match status" value="1"/>
</dbReference>
<dbReference type="InterPro" id="IPR000301">
    <property type="entry name" value="Tetraspanin_animals"/>
</dbReference>
<evidence type="ECO:0000313" key="8">
    <source>
        <dbReference type="Proteomes" id="UP000221080"/>
    </source>
</evidence>
<evidence type="ECO:0000256" key="2">
    <source>
        <dbReference type="ARBA" id="ARBA00006840"/>
    </source>
</evidence>
<evidence type="ECO:0000313" key="9">
    <source>
        <dbReference type="RefSeq" id="XP_017309393.1"/>
    </source>
</evidence>
<dbReference type="CDD" id="cd03156">
    <property type="entry name" value="uroplakin_I_like_LEL"/>
    <property type="match status" value="1"/>
</dbReference>
<feature type="transmembrane region" description="Helical" evidence="6">
    <location>
        <begin position="7"/>
        <end position="35"/>
    </location>
</feature>